<dbReference type="InterPro" id="IPR045379">
    <property type="entry name" value="Crinkler_N"/>
</dbReference>
<organism evidence="6 7">
    <name type="scientific">Podila verticillata NRRL 6337</name>
    <dbReference type="NCBI Taxonomy" id="1069443"/>
    <lineage>
        <taxon>Eukaryota</taxon>
        <taxon>Fungi</taxon>
        <taxon>Fungi incertae sedis</taxon>
        <taxon>Mucoromycota</taxon>
        <taxon>Mortierellomycotina</taxon>
        <taxon>Mortierellomycetes</taxon>
        <taxon>Mortierellales</taxon>
        <taxon>Mortierellaceae</taxon>
        <taxon>Podila</taxon>
    </lineage>
</organism>
<keyword evidence="7" id="KW-1185">Reference proteome</keyword>
<evidence type="ECO:0000259" key="5">
    <source>
        <dbReference type="Pfam" id="PF20147"/>
    </source>
</evidence>
<sequence>MEAVEYGLDLVLDVINSNSTTTPSPPSTVPPSSPGDKLTLFCVIEGDSTSKAFSIKASPSDNVRVLTQLIRDARAPHYDDIPLGQPFFRKVSIPDDPANEKEPVKLDKIEFWQLTPTDTVGKAFKDGAPAKTIHIVVFQPESPTRNRCLFGTLLFLILTPMTYFIFKAIGD</sequence>
<dbReference type="GO" id="GO:0005576">
    <property type="term" value="C:extracellular region"/>
    <property type="evidence" value="ECO:0007669"/>
    <property type="project" value="UniProtKB-SubCell"/>
</dbReference>
<evidence type="ECO:0000256" key="3">
    <source>
        <dbReference type="ARBA" id="ARBA00022525"/>
    </source>
</evidence>
<dbReference type="OrthoDB" id="2673191at2759"/>
<feature type="transmembrane region" description="Helical" evidence="4">
    <location>
        <begin position="148"/>
        <end position="166"/>
    </location>
</feature>
<name>A0A086TM18_9FUNG</name>
<comment type="subcellular location">
    <subcellularLocation>
        <location evidence="1">Host cell</location>
    </subcellularLocation>
    <subcellularLocation>
        <location evidence="2">Secreted</location>
    </subcellularLocation>
</comment>
<evidence type="ECO:0000256" key="4">
    <source>
        <dbReference type="SAM" id="Phobius"/>
    </source>
</evidence>
<keyword evidence="4" id="KW-0812">Transmembrane</keyword>
<dbReference type="AlphaFoldDB" id="A0A086TM18"/>
<evidence type="ECO:0000313" key="7">
    <source>
        <dbReference type="Proteomes" id="UP000243308"/>
    </source>
</evidence>
<protein>
    <recommendedName>
        <fullName evidence="5">Crinkler effector protein N-terminal domain-containing protein</fullName>
    </recommendedName>
</protein>
<feature type="domain" description="Crinkler effector protein N-terminal" evidence="5">
    <location>
        <begin position="38"/>
        <end position="137"/>
    </location>
</feature>
<accession>A0A086TM18</accession>
<dbReference type="Pfam" id="PF20147">
    <property type="entry name" value="Crinkler"/>
    <property type="match status" value="1"/>
</dbReference>
<evidence type="ECO:0000256" key="1">
    <source>
        <dbReference type="ARBA" id="ARBA00004340"/>
    </source>
</evidence>
<evidence type="ECO:0000256" key="2">
    <source>
        <dbReference type="ARBA" id="ARBA00004613"/>
    </source>
</evidence>
<keyword evidence="3" id="KW-0964">Secreted</keyword>
<dbReference type="GO" id="GO:0043657">
    <property type="term" value="C:host cell"/>
    <property type="evidence" value="ECO:0007669"/>
    <property type="project" value="UniProtKB-SubCell"/>
</dbReference>
<gene>
    <name evidence="6" type="ORF">MVEG_11033</name>
</gene>
<dbReference type="EMBL" id="KN042429">
    <property type="protein sequence ID" value="KFH62995.1"/>
    <property type="molecule type" value="Genomic_DNA"/>
</dbReference>
<reference evidence="6 7" key="1">
    <citation type="submission" date="2011-02" db="EMBL/GenBank/DDBJ databases">
        <title>The Genome Sequence of Mortierella verticillata NRRL 6337.</title>
        <authorList>
            <consortium name="The Broad Institute Genome Sequencing Platform"/>
            <person name="Russ C."/>
            <person name="Cuomo C."/>
            <person name="Burger G."/>
            <person name="Gray M.W."/>
            <person name="Holland P.W.H."/>
            <person name="King N."/>
            <person name="Lang F.B.F."/>
            <person name="Roger A.J."/>
            <person name="Ruiz-Trillo I."/>
            <person name="Young S.K."/>
            <person name="Zeng Q."/>
            <person name="Gargeya S."/>
            <person name="Alvarado L."/>
            <person name="Berlin A."/>
            <person name="Chapman S.B."/>
            <person name="Chen Z."/>
            <person name="Freedman E."/>
            <person name="Gellesch M."/>
            <person name="Goldberg J."/>
            <person name="Griggs A."/>
            <person name="Gujja S."/>
            <person name="Heilman E."/>
            <person name="Heiman D."/>
            <person name="Howarth C."/>
            <person name="Mehta T."/>
            <person name="Neiman D."/>
            <person name="Pearson M."/>
            <person name="Roberts A."/>
            <person name="Saif S."/>
            <person name="Shea T."/>
            <person name="Shenoy N."/>
            <person name="Sisk P."/>
            <person name="Stolte C."/>
            <person name="Sykes S."/>
            <person name="White J."/>
            <person name="Yandava C."/>
            <person name="Haas B."/>
            <person name="Nusbaum C."/>
            <person name="Birren B."/>
        </authorList>
    </citation>
    <scope>NUCLEOTIDE SEQUENCE [LARGE SCALE GENOMIC DNA]</scope>
    <source>
        <strain evidence="6 7">NRRL 6337</strain>
    </source>
</reference>
<dbReference type="Proteomes" id="UP000243308">
    <property type="component" value="Unassembled WGS sequence"/>
</dbReference>
<keyword evidence="4" id="KW-1133">Transmembrane helix</keyword>
<evidence type="ECO:0000313" key="6">
    <source>
        <dbReference type="EMBL" id="KFH62995.1"/>
    </source>
</evidence>
<proteinExistence type="predicted"/>
<keyword evidence="4" id="KW-0472">Membrane</keyword>